<accession>A0AAF0QJT1</accession>
<keyword evidence="2" id="KW-1185">Reference proteome</keyword>
<protein>
    <submittedName>
        <fullName evidence="1">Uncharacterized protein</fullName>
    </submittedName>
</protein>
<reference evidence="1" key="1">
    <citation type="submission" date="2023-08" db="EMBL/GenBank/DDBJ databases">
        <title>A de novo genome assembly of Solanum verrucosum Schlechtendal, a Mexican diploid species geographically isolated from the other diploid A-genome species in potato relatives.</title>
        <authorList>
            <person name="Hosaka K."/>
        </authorList>
    </citation>
    <scope>NUCLEOTIDE SEQUENCE</scope>
    <source>
        <tissue evidence="1">Young leaves</tissue>
    </source>
</reference>
<dbReference type="AlphaFoldDB" id="A0AAF0QJT1"/>
<evidence type="ECO:0000313" key="2">
    <source>
        <dbReference type="Proteomes" id="UP001234989"/>
    </source>
</evidence>
<sequence>MAKMMTQIDLLSKYVIGGRTNLVKVVGTNTRQCPDDTKFEVLYNEEVQYLENQVGGSHNNYQRRGGNQEWKEYRDSGWKDWRAVNWRDREVDKDRYVPPHDRPPQKIQLV</sequence>
<dbReference type="EMBL" id="CP133615">
    <property type="protein sequence ID" value="WMV25109.1"/>
    <property type="molecule type" value="Genomic_DNA"/>
</dbReference>
<organism evidence="1 2">
    <name type="scientific">Solanum verrucosum</name>
    <dbReference type="NCBI Taxonomy" id="315347"/>
    <lineage>
        <taxon>Eukaryota</taxon>
        <taxon>Viridiplantae</taxon>
        <taxon>Streptophyta</taxon>
        <taxon>Embryophyta</taxon>
        <taxon>Tracheophyta</taxon>
        <taxon>Spermatophyta</taxon>
        <taxon>Magnoliopsida</taxon>
        <taxon>eudicotyledons</taxon>
        <taxon>Gunneridae</taxon>
        <taxon>Pentapetalae</taxon>
        <taxon>asterids</taxon>
        <taxon>lamiids</taxon>
        <taxon>Solanales</taxon>
        <taxon>Solanaceae</taxon>
        <taxon>Solanoideae</taxon>
        <taxon>Solaneae</taxon>
        <taxon>Solanum</taxon>
    </lineage>
</organism>
<dbReference type="Proteomes" id="UP001234989">
    <property type="component" value="Chromosome 4"/>
</dbReference>
<name>A0AAF0QJT1_SOLVR</name>
<proteinExistence type="predicted"/>
<evidence type="ECO:0000313" key="1">
    <source>
        <dbReference type="EMBL" id="WMV25109.1"/>
    </source>
</evidence>
<gene>
    <name evidence="1" type="ORF">MTR67_018494</name>
</gene>